<evidence type="ECO:0000313" key="3">
    <source>
        <dbReference type="Proteomes" id="UP000199392"/>
    </source>
</evidence>
<keyword evidence="3" id="KW-1185">Reference proteome</keyword>
<name>A0A1I6WG40_9RHOB</name>
<evidence type="ECO:0000256" key="1">
    <source>
        <dbReference type="SAM" id="MobiDB-lite"/>
    </source>
</evidence>
<evidence type="ECO:0000313" key="2">
    <source>
        <dbReference type="EMBL" id="SFT24940.1"/>
    </source>
</evidence>
<organism evidence="2 3">
    <name type="scientific">Alloyangia pacifica</name>
    <dbReference type="NCBI Taxonomy" id="311180"/>
    <lineage>
        <taxon>Bacteria</taxon>
        <taxon>Pseudomonadati</taxon>
        <taxon>Pseudomonadota</taxon>
        <taxon>Alphaproteobacteria</taxon>
        <taxon>Rhodobacterales</taxon>
        <taxon>Roseobacteraceae</taxon>
        <taxon>Alloyangia</taxon>
    </lineage>
</organism>
<dbReference type="Proteomes" id="UP000199392">
    <property type="component" value="Unassembled WGS sequence"/>
</dbReference>
<feature type="region of interest" description="Disordered" evidence="1">
    <location>
        <begin position="16"/>
        <end position="40"/>
    </location>
</feature>
<feature type="region of interest" description="Disordered" evidence="1">
    <location>
        <begin position="75"/>
        <end position="95"/>
    </location>
</feature>
<sequence>MSFSAQIRTLRPIYGRTENFSTRSTMRVQHTRHPAPRSERMVWSQAGPNEGLRSPRLDVFPRTWFTIAQKRPMERPIIGSEMEPESLSGCVDPGT</sequence>
<feature type="compositionally biased region" description="Polar residues" evidence="1">
    <location>
        <begin position="18"/>
        <end position="28"/>
    </location>
</feature>
<dbReference type="AlphaFoldDB" id="A0A1I6WG40"/>
<proteinExistence type="predicted"/>
<protein>
    <submittedName>
        <fullName evidence="2">Uncharacterized protein</fullName>
    </submittedName>
</protein>
<dbReference type="EMBL" id="FOZW01000020">
    <property type="protein sequence ID" value="SFT24940.1"/>
    <property type="molecule type" value="Genomic_DNA"/>
</dbReference>
<accession>A0A1I6WG40</accession>
<gene>
    <name evidence="2" type="ORF">SAMN04488050_12043</name>
</gene>
<reference evidence="3" key="1">
    <citation type="submission" date="2016-10" db="EMBL/GenBank/DDBJ databases">
        <authorList>
            <person name="Varghese N."/>
            <person name="Submissions S."/>
        </authorList>
    </citation>
    <scope>NUCLEOTIDE SEQUENCE [LARGE SCALE GENOMIC DNA]</scope>
    <source>
        <strain evidence="3">DSM 26894</strain>
    </source>
</reference>